<comment type="cofactor">
    <cofactor evidence="2">
        <name>Zn(2+)</name>
        <dbReference type="ChEBI" id="CHEBI:29105"/>
    </cofactor>
</comment>
<dbReference type="PANTHER" id="PTHR22993:SF9">
    <property type="entry name" value="FORMAMIDOPYRIMIDINE-DNA GLYCOSYLASE"/>
    <property type="match status" value="1"/>
</dbReference>
<accession>A0A2A9HDI0</accession>
<feature type="domain" description="Formamidopyrimidine-DNA glycosylase catalytic" evidence="17">
    <location>
        <begin position="28"/>
        <end position="140"/>
    </location>
</feature>
<evidence type="ECO:0000256" key="11">
    <source>
        <dbReference type="ARBA" id="ARBA00023239"/>
    </source>
</evidence>
<dbReference type="SMART" id="SM01232">
    <property type="entry name" value="H2TH"/>
    <property type="match status" value="1"/>
</dbReference>
<sequence>MLSNLPLPRRGAGAGAGLPPPSYTPPMPEIPELEAIRGFFAEQLTGRRIAAGAVRIPVVFRTPASEFRETLPGDAFTAFGRRGKFLLLSLASGRVLAVNPMLTGRFQYVDPAVKLPAKTCLVLEIDGGRSLRYADERLMGKLYLLPADGLEAIPGWAAGGPDLLDPALTEDAWLARIAKYRGGIKNILVNAEFVQGIGNAYADEILWEARINPYTARTKLTPDELRCLFRAAREVMAWATPLARAAMVRDGTLDYEERRDFLRVHRRGGQPCPRCGTPITEITANQRITSFCRQCQPELPA</sequence>
<keyword evidence="13" id="KW-0326">Glycosidase</keyword>
<dbReference type="InterPro" id="IPR015886">
    <property type="entry name" value="H2TH_FPG"/>
</dbReference>
<dbReference type="AlphaFoldDB" id="A0A2A9HDI0"/>
<dbReference type="SMART" id="SM00898">
    <property type="entry name" value="Fapy_DNA_glyco"/>
    <property type="match status" value="1"/>
</dbReference>
<dbReference type="GO" id="GO:0003684">
    <property type="term" value="F:damaged DNA binding"/>
    <property type="evidence" value="ECO:0007669"/>
    <property type="project" value="InterPro"/>
</dbReference>
<evidence type="ECO:0000256" key="1">
    <source>
        <dbReference type="ARBA" id="ARBA00001668"/>
    </source>
</evidence>
<dbReference type="InterPro" id="IPR035937">
    <property type="entry name" value="FPG_N"/>
</dbReference>
<evidence type="ECO:0000256" key="7">
    <source>
        <dbReference type="ARBA" id="ARBA00022801"/>
    </source>
</evidence>
<evidence type="ECO:0000256" key="14">
    <source>
        <dbReference type="PROSITE-ProRule" id="PRU00391"/>
    </source>
</evidence>
<evidence type="ECO:0000259" key="17">
    <source>
        <dbReference type="PROSITE" id="PS51068"/>
    </source>
</evidence>
<feature type="domain" description="FPG-type" evidence="16">
    <location>
        <begin position="263"/>
        <end position="297"/>
    </location>
</feature>
<dbReference type="GO" id="GO:0034039">
    <property type="term" value="F:8-oxo-7,8-dihydroguanine DNA N-glycosylase activity"/>
    <property type="evidence" value="ECO:0007669"/>
    <property type="project" value="TreeGrafter"/>
</dbReference>
<dbReference type="EMBL" id="PDJQ01000001">
    <property type="protein sequence ID" value="PFG73180.1"/>
    <property type="molecule type" value="Genomic_DNA"/>
</dbReference>
<dbReference type="Proteomes" id="UP000223071">
    <property type="component" value="Unassembled WGS sequence"/>
</dbReference>
<keyword evidence="10" id="KW-0234">DNA repair</keyword>
<evidence type="ECO:0000256" key="5">
    <source>
        <dbReference type="ARBA" id="ARBA00022763"/>
    </source>
</evidence>
<feature type="region of interest" description="Disordered" evidence="15">
    <location>
        <begin position="1"/>
        <end position="23"/>
    </location>
</feature>
<keyword evidence="19" id="KW-1185">Reference proteome</keyword>
<gene>
    <name evidence="18" type="ORF">A9A59_0375</name>
</gene>
<dbReference type="Gene3D" id="3.20.190.10">
    <property type="entry name" value="MutM-like, N-terminal"/>
    <property type="match status" value="1"/>
</dbReference>
<dbReference type="InterPro" id="IPR000214">
    <property type="entry name" value="Znf_DNA_glyclase/AP_lyase"/>
</dbReference>
<evidence type="ECO:0000256" key="15">
    <source>
        <dbReference type="SAM" id="MobiDB-lite"/>
    </source>
</evidence>
<dbReference type="Pfam" id="PF06831">
    <property type="entry name" value="H2TH"/>
    <property type="match status" value="1"/>
</dbReference>
<name>A0A2A9HDI0_TEPT2</name>
<keyword evidence="4" id="KW-0479">Metal-binding</keyword>
<dbReference type="Pfam" id="PF01149">
    <property type="entry name" value="Fapy_DNA_glyco"/>
    <property type="match status" value="1"/>
</dbReference>
<evidence type="ECO:0000259" key="16">
    <source>
        <dbReference type="PROSITE" id="PS51066"/>
    </source>
</evidence>
<dbReference type="PANTHER" id="PTHR22993">
    <property type="entry name" value="FORMAMIDOPYRIMIDINE-DNA GLYCOSYLASE"/>
    <property type="match status" value="1"/>
</dbReference>
<evidence type="ECO:0000256" key="2">
    <source>
        <dbReference type="ARBA" id="ARBA00001947"/>
    </source>
</evidence>
<dbReference type="PROSITE" id="PS51068">
    <property type="entry name" value="FPG_CAT"/>
    <property type="match status" value="1"/>
</dbReference>
<dbReference type="Gene3D" id="1.10.8.50">
    <property type="match status" value="1"/>
</dbReference>
<keyword evidence="12" id="KW-0511">Multifunctional enzyme</keyword>
<comment type="similarity">
    <text evidence="3">Belongs to the FPG family.</text>
</comment>
<comment type="caution">
    <text evidence="18">The sequence shown here is derived from an EMBL/GenBank/DDBJ whole genome shotgun (WGS) entry which is preliminary data.</text>
</comment>
<keyword evidence="9" id="KW-0238">DNA-binding</keyword>
<proteinExistence type="inferred from homology"/>
<dbReference type="GO" id="GO:0006284">
    <property type="term" value="P:base-excision repair"/>
    <property type="evidence" value="ECO:0007669"/>
    <property type="project" value="InterPro"/>
</dbReference>
<dbReference type="InterPro" id="IPR010663">
    <property type="entry name" value="Znf_FPG/IleRS"/>
</dbReference>
<keyword evidence="8" id="KW-0862">Zinc</keyword>
<dbReference type="GO" id="GO:0016829">
    <property type="term" value="F:lyase activity"/>
    <property type="evidence" value="ECO:0007669"/>
    <property type="project" value="UniProtKB-KW"/>
</dbReference>
<evidence type="ECO:0000256" key="6">
    <source>
        <dbReference type="ARBA" id="ARBA00022771"/>
    </source>
</evidence>
<dbReference type="InterPro" id="IPR012319">
    <property type="entry name" value="FPG_cat"/>
</dbReference>
<dbReference type="SUPFAM" id="SSF57716">
    <property type="entry name" value="Glucocorticoid receptor-like (DNA-binding domain)"/>
    <property type="match status" value="1"/>
</dbReference>
<dbReference type="GO" id="GO:0008270">
    <property type="term" value="F:zinc ion binding"/>
    <property type="evidence" value="ECO:0007669"/>
    <property type="project" value="UniProtKB-KW"/>
</dbReference>
<evidence type="ECO:0000256" key="10">
    <source>
        <dbReference type="ARBA" id="ARBA00023204"/>
    </source>
</evidence>
<keyword evidence="7" id="KW-0378">Hydrolase</keyword>
<dbReference type="SUPFAM" id="SSF46946">
    <property type="entry name" value="S13-like H2TH domain"/>
    <property type="match status" value="1"/>
</dbReference>
<feature type="compositionally biased region" description="Low complexity" evidence="15">
    <location>
        <begin position="1"/>
        <end position="11"/>
    </location>
</feature>
<evidence type="ECO:0000313" key="18">
    <source>
        <dbReference type="EMBL" id="PFG73180.1"/>
    </source>
</evidence>
<evidence type="ECO:0000256" key="3">
    <source>
        <dbReference type="ARBA" id="ARBA00009409"/>
    </source>
</evidence>
<evidence type="ECO:0000256" key="9">
    <source>
        <dbReference type="ARBA" id="ARBA00023125"/>
    </source>
</evidence>
<evidence type="ECO:0000256" key="12">
    <source>
        <dbReference type="ARBA" id="ARBA00023268"/>
    </source>
</evidence>
<keyword evidence="5" id="KW-0227">DNA damage</keyword>
<organism evidence="18 19">
    <name type="scientific">Tepidiforma thermophila (strain KCTC 52669 / CGMCC 1.13589 / G233)</name>
    <dbReference type="NCBI Taxonomy" id="2761530"/>
    <lineage>
        <taxon>Bacteria</taxon>
        <taxon>Bacillati</taxon>
        <taxon>Chloroflexota</taxon>
        <taxon>Tepidiformia</taxon>
        <taxon>Tepidiformales</taxon>
        <taxon>Tepidiformaceae</taxon>
        <taxon>Tepidiforma</taxon>
    </lineage>
</organism>
<dbReference type="InterPro" id="IPR010979">
    <property type="entry name" value="Ribosomal_uS13-like_H2TH"/>
</dbReference>
<keyword evidence="6 14" id="KW-0863">Zinc-finger</keyword>
<evidence type="ECO:0000313" key="19">
    <source>
        <dbReference type="Proteomes" id="UP000223071"/>
    </source>
</evidence>
<evidence type="ECO:0000256" key="8">
    <source>
        <dbReference type="ARBA" id="ARBA00022833"/>
    </source>
</evidence>
<dbReference type="GO" id="GO:0003906">
    <property type="term" value="F:DNA-(apurinic or apyrimidinic site) endonuclease activity"/>
    <property type="evidence" value="ECO:0007669"/>
    <property type="project" value="InterPro"/>
</dbReference>
<keyword evidence="11" id="KW-0456">Lyase</keyword>
<dbReference type="Pfam" id="PF06827">
    <property type="entry name" value="zf-FPG_IleRS"/>
    <property type="match status" value="1"/>
</dbReference>
<protein>
    <submittedName>
        <fullName evidence="18">Formamidopyrimidine-DNA glycosylase</fullName>
    </submittedName>
</protein>
<reference evidence="18 19" key="1">
    <citation type="submission" date="2017-09" db="EMBL/GenBank/DDBJ databases">
        <title>Sequencing the genomes of two abundant thermophiles in Great Basin hot springs: Thermocrinis jamiesonii and novel Chloroflexi Thermoflexus hugenholtzii.</title>
        <authorList>
            <person name="Hedlund B."/>
        </authorList>
    </citation>
    <scope>NUCLEOTIDE SEQUENCE [LARGE SCALE GENOMIC DNA]</scope>
    <source>
        <strain evidence="18 19">G233</strain>
    </source>
</reference>
<evidence type="ECO:0000256" key="4">
    <source>
        <dbReference type="ARBA" id="ARBA00022723"/>
    </source>
</evidence>
<dbReference type="SUPFAM" id="SSF81624">
    <property type="entry name" value="N-terminal domain of MutM-like DNA repair proteins"/>
    <property type="match status" value="1"/>
</dbReference>
<dbReference type="PROSITE" id="PS51066">
    <property type="entry name" value="ZF_FPG_2"/>
    <property type="match status" value="1"/>
</dbReference>
<evidence type="ECO:0000256" key="13">
    <source>
        <dbReference type="ARBA" id="ARBA00023295"/>
    </source>
</evidence>
<comment type="catalytic activity">
    <reaction evidence="1">
        <text>Hydrolysis of DNA containing ring-opened 7-methylguanine residues, releasing 2,6-diamino-4-hydroxy-5-(N-methyl)formamidopyrimidine.</text>
        <dbReference type="EC" id="3.2.2.23"/>
    </reaction>
</comment>